<reference evidence="5" key="1">
    <citation type="journal article" date="2019" name="Int. J. Syst. Evol. Microbiol.">
        <title>The Global Catalogue of Microorganisms (GCM) 10K type strain sequencing project: providing services to taxonomists for standard genome sequencing and annotation.</title>
        <authorList>
            <consortium name="The Broad Institute Genomics Platform"/>
            <consortium name="The Broad Institute Genome Sequencing Center for Infectious Disease"/>
            <person name="Wu L."/>
            <person name="Ma J."/>
        </authorList>
    </citation>
    <scope>NUCLEOTIDE SEQUENCE [LARGE SCALE GENOMIC DNA]</scope>
    <source>
        <strain evidence="5">JCM 14370</strain>
    </source>
</reference>
<dbReference type="RefSeq" id="WP_188998403.1">
    <property type="nucleotide sequence ID" value="NZ_BMOD01000001.1"/>
</dbReference>
<comment type="caution">
    <text evidence="4">The sequence shown here is derived from an EMBL/GenBank/DDBJ whole genome shotgun (WGS) entry which is preliminary data.</text>
</comment>
<dbReference type="EMBL" id="BMOD01000001">
    <property type="protein sequence ID" value="GGJ19328.1"/>
    <property type="molecule type" value="Genomic_DNA"/>
</dbReference>
<keyword evidence="2" id="KW-0808">Transferase</keyword>
<dbReference type="CDD" id="cd02440">
    <property type="entry name" value="AdoMet_MTases"/>
    <property type="match status" value="1"/>
</dbReference>
<dbReference type="PANTHER" id="PTHR43861:SF1">
    <property type="entry name" value="TRANS-ACONITATE 2-METHYLTRANSFERASE"/>
    <property type="match status" value="1"/>
</dbReference>
<dbReference type="InterPro" id="IPR029063">
    <property type="entry name" value="SAM-dependent_MTases_sf"/>
</dbReference>
<name>A0ABQ2CTQ4_9DEIO</name>
<feature type="domain" description="Methyltransferase" evidence="3">
    <location>
        <begin position="35"/>
        <end position="130"/>
    </location>
</feature>
<evidence type="ECO:0000256" key="2">
    <source>
        <dbReference type="ARBA" id="ARBA00022679"/>
    </source>
</evidence>
<keyword evidence="1" id="KW-0489">Methyltransferase</keyword>
<organism evidence="4 5">
    <name type="scientific">Deinococcus roseus</name>
    <dbReference type="NCBI Taxonomy" id="392414"/>
    <lineage>
        <taxon>Bacteria</taxon>
        <taxon>Thermotogati</taxon>
        <taxon>Deinococcota</taxon>
        <taxon>Deinococci</taxon>
        <taxon>Deinococcales</taxon>
        <taxon>Deinococcaceae</taxon>
        <taxon>Deinococcus</taxon>
    </lineage>
</organism>
<keyword evidence="5" id="KW-1185">Reference proteome</keyword>
<proteinExistence type="predicted"/>
<evidence type="ECO:0000256" key="1">
    <source>
        <dbReference type="ARBA" id="ARBA00022603"/>
    </source>
</evidence>
<accession>A0ABQ2CTQ4</accession>
<dbReference type="PANTHER" id="PTHR43861">
    <property type="entry name" value="TRANS-ACONITATE 2-METHYLTRANSFERASE-RELATED"/>
    <property type="match status" value="1"/>
</dbReference>
<protein>
    <submittedName>
        <fullName evidence="4">Antibiotic biosynthesis protein</fullName>
    </submittedName>
</protein>
<dbReference type="Pfam" id="PF13649">
    <property type="entry name" value="Methyltransf_25"/>
    <property type="match status" value="1"/>
</dbReference>
<dbReference type="Gene3D" id="2.20.130.10">
    <property type="entry name" value="CAC2371-like domains"/>
    <property type="match status" value="1"/>
</dbReference>
<dbReference type="Gene3D" id="3.40.50.150">
    <property type="entry name" value="Vaccinia Virus protein VP39"/>
    <property type="match status" value="1"/>
</dbReference>
<dbReference type="SUPFAM" id="SSF53335">
    <property type="entry name" value="S-adenosyl-L-methionine-dependent methyltransferases"/>
    <property type="match status" value="1"/>
</dbReference>
<evidence type="ECO:0000259" key="3">
    <source>
        <dbReference type="Pfam" id="PF13649"/>
    </source>
</evidence>
<evidence type="ECO:0000313" key="4">
    <source>
        <dbReference type="EMBL" id="GGJ19328.1"/>
    </source>
</evidence>
<gene>
    <name evidence="4" type="ORF">GCM10008938_01780</name>
</gene>
<dbReference type="InterPro" id="IPR041698">
    <property type="entry name" value="Methyltransf_25"/>
</dbReference>
<dbReference type="Proteomes" id="UP000632222">
    <property type="component" value="Unassembled WGS sequence"/>
</dbReference>
<evidence type="ECO:0000313" key="5">
    <source>
        <dbReference type="Proteomes" id="UP000632222"/>
    </source>
</evidence>
<sequence length="244" mass="27805">MDYNPLADLYQQQYAGYYDDIHFYARLAERVGGKVLELGAGSGRVTIPLARRGLEVTALELSAKMLDHARSYAQQEGVEVQWVEGDMRQFDLHDTFDLVIAPFNALMHLYTPQDQKKALQCISKHLAPSGTLAFDVYVPNFGLEGVLRHEGETFITPEFRRDVFVMQRIDQVKQLATTQYLVDTTDNAGLLRREHHTLTQRYFTRYELEWMLDSVGLEAQFSGSFSGDPLTAQSHVMVVQASRH</sequence>